<keyword evidence="2 7" id="KW-0597">Phosphoprotein</keyword>
<evidence type="ECO:0000256" key="6">
    <source>
        <dbReference type="ARBA" id="ARBA00024867"/>
    </source>
</evidence>
<dbReference type="InterPro" id="IPR016032">
    <property type="entry name" value="Sig_transdc_resp-reg_C-effctor"/>
</dbReference>
<dbReference type="Pfam" id="PF00196">
    <property type="entry name" value="GerE"/>
    <property type="match status" value="1"/>
</dbReference>
<sequence>MKLVIVDDDCLVSSSLKTILEAGGEITVSATGTDGTDAVKLYREHLPDILLMDIRMKSMNGLEATAEIRKEFPDAKILLLTTFSDDEYIVKALQAGAKGYLLKQDYTSLLPALGAVASGQTVFGCEVVSKLPGLFRKAEDFDYAAAQISARELEIIRLVADGLSNKEIASELFLSEGTVRNYLSDILDKLNLRDRTQVAVFYYQHQSNTL</sequence>
<dbReference type="SUPFAM" id="SSF52172">
    <property type="entry name" value="CheY-like"/>
    <property type="match status" value="1"/>
</dbReference>
<dbReference type="Proteomes" id="UP000474104">
    <property type="component" value="Unassembled WGS sequence"/>
</dbReference>
<feature type="modified residue" description="4-aspartylphosphate" evidence="7">
    <location>
        <position position="53"/>
    </location>
</feature>
<proteinExistence type="predicted"/>
<evidence type="ECO:0000259" key="8">
    <source>
        <dbReference type="PROSITE" id="PS50043"/>
    </source>
</evidence>
<comment type="caution">
    <text evidence="10">The sequence shown here is derived from an EMBL/GenBank/DDBJ whole genome shotgun (WGS) entry which is preliminary data.</text>
</comment>
<comment type="function">
    <text evidence="6">May play the central regulatory role in sporulation. It may be an element of the effector pathway responsible for the activation of sporulation genes in response to nutritional stress. Spo0A may act in concert with spo0H (a sigma factor) to control the expression of some genes that are critical to the sporulation process.</text>
</comment>
<protein>
    <recommendedName>
        <fullName evidence="1">Stage 0 sporulation protein A homolog</fullName>
    </recommendedName>
</protein>
<dbReference type="EMBL" id="VIRB01000139">
    <property type="protein sequence ID" value="NDO71554.1"/>
    <property type="molecule type" value="Genomic_DNA"/>
</dbReference>
<dbReference type="RefSeq" id="WP_004080972.1">
    <property type="nucleotide sequence ID" value="NZ_VIRB01000139.1"/>
</dbReference>
<evidence type="ECO:0000256" key="4">
    <source>
        <dbReference type="ARBA" id="ARBA00023125"/>
    </source>
</evidence>
<evidence type="ECO:0000313" key="10">
    <source>
        <dbReference type="EMBL" id="NDO71554.1"/>
    </source>
</evidence>
<accession>A0A9X5CBD9</accession>
<dbReference type="CDD" id="cd17535">
    <property type="entry name" value="REC_NarL-like"/>
    <property type="match status" value="1"/>
</dbReference>
<evidence type="ECO:0000259" key="9">
    <source>
        <dbReference type="PROSITE" id="PS50110"/>
    </source>
</evidence>
<name>A0A9X5CBD9_9FIRM</name>
<evidence type="ECO:0000256" key="1">
    <source>
        <dbReference type="ARBA" id="ARBA00018672"/>
    </source>
</evidence>
<dbReference type="SMART" id="SM00448">
    <property type="entry name" value="REC"/>
    <property type="match status" value="1"/>
</dbReference>
<dbReference type="InterPro" id="IPR011006">
    <property type="entry name" value="CheY-like_superfamily"/>
</dbReference>
<gene>
    <name evidence="10" type="ORF">FMM80_24065</name>
</gene>
<dbReference type="PRINTS" id="PR00038">
    <property type="entry name" value="HTHLUXR"/>
</dbReference>
<dbReference type="SMART" id="SM00421">
    <property type="entry name" value="HTH_LUXR"/>
    <property type="match status" value="1"/>
</dbReference>
<dbReference type="GO" id="GO:0003677">
    <property type="term" value="F:DNA binding"/>
    <property type="evidence" value="ECO:0007669"/>
    <property type="project" value="UniProtKB-KW"/>
</dbReference>
<evidence type="ECO:0000256" key="5">
    <source>
        <dbReference type="ARBA" id="ARBA00023163"/>
    </source>
</evidence>
<feature type="domain" description="HTH luxR-type" evidence="8">
    <location>
        <begin position="141"/>
        <end position="206"/>
    </location>
</feature>
<dbReference type="InterPro" id="IPR058245">
    <property type="entry name" value="NreC/VraR/RcsB-like_REC"/>
</dbReference>
<dbReference type="InterPro" id="IPR001789">
    <property type="entry name" value="Sig_transdc_resp-reg_receiver"/>
</dbReference>
<dbReference type="PANTHER" id="PTHR43214:SF40">
    <property type="entry name" value="TRANSCRIPTIONAL REGULATORY PROTEIN LNRK"/>
    <property type="match status" value="1"/>
</dbReference>
<evidence type="ECO:0000256" key="2">
    <source>
        <dbReference type="ARBA" id="ARBA00022553"/>
    </source>
</evidence>
<dbReference type="PROSITE" id="PS50043">
    <property type="entry name" value="HTH_LUXR_2"/>
    <property type="match status" value="1"/>
</dbReference>
<dbReference type="InterPro" id="IPR039420">
    <property type="entry name" value="WalR-like"/>
</dbReference>
<keyword evidence="5" id="KW-0804">Transcription</keyword>
<evidence type="ECO:0000256" key="7">
    <source>
        <dbReference type="PROSITE-ProRule" id="PRU00169"/>
    </source>
</evidence>
<keyword evidence="3" id="KW-0805">Transcription regulation</keyword>
<dbReference type="PANTHER" id="PTHR43214">
    <property type="entry name" value="TWO-COMPONENT RESPONSE REGULATOR"/>
    <property type="match status" value="1"/>
</dbReference>
<keyword evidence="4" id="KW-0238">DNA-binding</keyword>
<dbReference type="SUPFAM" id="SSF46894">
    <property type="entry name" value="C-terminal effector domain of the bipartite response regulators"/>
    <property type="match status" value="1"/>
</dbReference>
<dbReference type="GO" id="GO:0000160">
    <property type="term" value="P:phosphorelay signal transduction system"/>
    <property type="evidence" value="ECO:0007669"/>
    <property type="project" value="InterPro"/>
</dbReference>
<dbReference type="CDD" id="cd06170">
    <property type="entry name" value="LuxR_C_like"/>
    <property type="match status" value="1"/>
</dbReference>
<dbReference type="GO" id="GO:0006355">
    <property type="term" value="P:regulation of DNA-templated transcription"/>
    <property type="evidence" value="ECO:0007669"/>
    <property type="project" value="InterPro"/>
</dbReference>
<dbReference type="InterPro" id="IPR000792">
    <property type="entry name" value="Tscrpt_reg_LuxR_C"/>
</dbReference>
<feature type="domain" description="Response regulatory" evidence="9">
    <location>
        <begin position="2"/>
        <end position="118"/>
    </location>
</feature>
<dbReference type="PROSITE" id="PS50110">
    <property type="entry name" value="RESPONSE_REGULATORY"/>
    <property type="match status" value="1"/>
</dbReference>
<dbReference type="AlphaFoldDB" id="A0A9X5CBD9"/>
<dbReference type="OrthoDB" id="9779069at2"/>
<organism evidence="10 11">
    <name type="scientific">Schaedlerella arabinosiphila</name>
    <dbReference type="NCBI Taxonomy" id="2044587"/>
    <lineage>
        <taxon>Bacteria</taxon>
        <taxon>Bacillati</taxon>
        <taxon>Bacillota</taxon>
        <taxon>Clostridia</taxon>
        <taxon>Lachnospirales</taxon>
        <taxon>Lachnospiraceae</taxon>
        <taxon>Schaedlerella</taxon>
    </lineage>
</organism>
<evidence type="ECO:0000313" key="11">
    <source>
        <dbReference type="Proteomes" id="UP000474104"/>
    </source>
</evidence>
<dbReference type="Gene3D" id="3.40.50.2300">
    <property type="match status" value="1"/>
</dbReference>
<reference evidence="10 11" key="1">
    <citation type="submission" date="2019-07" db="EMBL/GenBank/DDBJ databases">
        <title>Draft genome sequences of 15 bacterial species constituting the stable defined intestinal microbiota of the GM15 gnotobiotic mouse model.</title>
        <authorList>
            <person name="Elie C."/>
            <person name="Mathieu A."/>
            <person name="Saliou A."/>
            <person name="Darnaud M."/>
            <person name="Leulier F."/>
            <person name="Tamellini A."/>
        </authorList>
    </citation>
    <scope>NUCLEOTIDE SEQUENCE [LARGE SCALE GENOMIC DNA]</scope>
    <source>
        <strain evidence="11">ASF 502</strain>
    </source>
</reference>
<dbReference type="Pfam" id="PF00072">
    <property type="entry name" value="Response_reg"/>
    <property type="match status" value="1"/>
</dbReference>
<evidence type="ECO:0000256" key="3">
    <source>
        <dbReference type="ARBA" id="ARBA00023015"/>
    </source>
</evidence>